<dbReference type="OrthoDB" id="4426812at2"/>
<accession>A0A6C1TZ64</accession>
<dbReference type="EMBL" id="RXIR01000003">
    <property type="protein sequence ID" value="TVS29792.1"/>
    <property type="molecule type" value="Genomic_DNA"/>
</dbReference>
<comment type="caution">
    <text evidence="1">The sequence shown here is derived from an EMBL/GenBank/DDBJ whole genome shotgun (WGS) entry which is preliminary data.</text>
</comment>
<evidence type="ECO:0000313" key="2">
    <source>
        <dbReference type="Proteomes" id="UP000336646"/>
    </source>
</evidence>
<gene>
    <name evidence="1" type="ORF">EKI59_02405</name>
</gene>
<name>A0A6C1TZ64_9CORY</name>
<reference evidence="1 2" key="1">
    <citation type="submission" date="2018-12" db="EMBL/GenBank/DDBJ databases">
        <title>Corynebacterium sanguinis sp. nov., a clinically-associated and environmental corynebacterium.</title>
        <authorList>
            <person name="Gonzales-Siles L."/>
            <person name="Jaen-Luchoro D."/>
            <person name="Cardew S."/>
            <person name="Inganas E."/>
            <person name="Ohlen M."/>
            <person name="Jensie-Markopolous S."/>
            <person name="Pinyeiro-Iglesias B."/>
            <person name="Molin K."/>
            <person name="Skovbjerg S."/>
            <person name="Svensson-Stadler L."/>
            <person name="Funke G."/>
            <person name="Moore E.R.B."/>
        </authorList>
    </citation>
    <scope>NUCLEOTIDE SEQUENCE [LARGE SCALE GENOMIC DNA]</scope>
    <source>
        <strain evidence="1 2">58734</strain>
    </source>
</reference>
<evidence type="ECO:0000313" key="1">
    <source>
        <dbReference type="EMBL" id="TVS29792.1"/>
    </source>
</evidence>
<organism evidence="1 2">
    <name type="scientific">Corynebacterium sanguinis</name>
    <dbReference type="NCBI Taxonomy" id="2594913"/>
    <lineage>
        <taxon>Bacteria</taxon>
        <taxon>Bacillati</taxon>
        <taxon>Actinomycetota</taxon>
        <taxon>Actinomycetes</taxon>
        <taxon>Mycobacteriales</taxon>
        <taxon>Corynebacteriaceae</taxon>
        <taxon>Corynebacterium</taxon>
    </lineage>
</organism>
<dbReference type="Proteomes" id="UP000336646">
    <property type="component" value="Unassembled WGS sequence"/>
</dbReference>
<dbReference type="AlphaFoldDB" id="A0A6C1TZ64"/>
<protein>
    <submittedName>
        <fullName evidence="1">Uncharacterized protein</fullName>
    </submittedName>
</protein>
<sequence>MARLISDGGTMTVGRRTASYTWGQFQVTLQEGLEQAKNLADRMADGYVYRPDDAGRGRAELTFVRADAKIDMNAEKSDLEATLDGASRRTEGDVFYSREISGLGLARTTPGEDYDVGDVVDVLVWGRVLRLPVTGISVAVSPDDPRGVRVQVGNQMLRDAEALRKRNSALDVQIAAEKRQRLKEAGAIRATAESARVETQAIRDTLAGVDAQEPDLLDQLQDVNQQLQTLGQDPQPSLMLAFVAMSTALWTEQRRIDALQDSLIRELQESVAAAKQESADLAQRRAETVLASAGGSSHPDFPVVNAGTSWSLGGSLSAGDAVRVTRWVRGENGELLNPSSWQSIISGTGPVPGTAGLGSDVFIEVARMSTPLVVRRFSWTLPSQVTATQEYYSIPGMSVRVDKSTGLFDVSARVRWVSGWGWYSMQIVRSDGTVLADRRDEGRSNIFVRYPLEQQLTVRGASIPAGQSVFVRVLPGSHRNIGSASWAGSWTEKK</sequence>
<proteinExistence type="predicted"/>
<dbReference type="RefSeq" id="WP_144772531.1">
    <property type="nucleotide sequence ID" value="NZ_RXIR01000003.1"/>
</dbReference>